<dbReference type="PROSITE" id="PS50042">
    <property type="entry name" value="CNMP_BINDING_3"/>
    <property type="match status" value="1"/>
</dbReference>
<dbReference type="OrthoDB" id="291150at2759"/>
<organism evidence="3 4">
    <name type="scientific">Paramecium sonneborni</name>
    <dbReference type="NCBI Taxonomy" id="65129"/>
    <lineage>
        <taxon>Eukaryota</taxon>
        <taxon>Sar</taxon>
        <taxon>Alveolata</taxon>
        <taxon>Ciliophora</taxon>
        <taxon>Intramacronucleata</taxon>
        <taxon>Oligohymenophorea</taxon>
        <taxon>Peniculida</taxon>
        <taxon>Parameciidae</taxon>
        <taxon>Paramecium</taxon>
    </lineage>
</organism>
<comment type="caution">
    <text evidence="3">The sequence shown here is derived from an EMBL/GenBank/DDBJ whole genome shotgun (WGS) entry which is preliminary data.</text>
</comment>
<dbReference type="InterPro" id="IPR000595">
    <property type="entry name" value="cNMP-bd_dom"/>
</dbReference>
<reference evidence="3" key="1">
    <citation type="submission" date="2021-01" db="EMBL/GenBank/DDBJ databases">
        <authorList>
            <consortium name="Genoscope - CEA"/>
            <person name="William W."/>
        </authorList>
    </citation>
    <scope>NUCLEOTIDE SEQUENCE</scope>
</reference>
<keyword evidence="4" id="KW-1185">Reference proteome</keyword>
<feature type="transmembrane region" description="Helical" evidence="1">
    <location>
        <begin position="356"/>
        <end position="380"/>
    </location>
</feature>
<dbReference type="Pfam" id="PF00027">
    <property type="entry name" value="cNMP_binding"/>
    <property type="match status" value="1"/>
</dbReference>
<dbReference type="AlphaFoldDB" id="A0A8S1PPG2"/>
<dbReference type="PANTHER" id="PTHR47823">
    <property type="entry name" value="ION_TRANS DOMAIN-CONTAINING PROTEIN"/>
    <property type="match status" value="1"/>
</dbReference>
<gene>
    <name evidence="3" type="ORF">PSON_ATCC_30995.1.T0830164</name>
</gene>
<keyword evidence="1" id="KW-0472">Membrane</keyword>
<feature type="transmembrane region" description="Helical" evidence="1">
    <location>
        <begin position="278"/>
        <end position="298"/>
    </location>
</feature>
<sequence length="850" mass="101238">MQIYPIYGDDSPINEITSRSGHRSGSNQIKKFHNAKTSRYLLPLQNPPSTESRLTLSRTDSHLKFSFASHSQQQRKNTKTEFRQFSKKLIHAMNFVKELRQYAEQLKSQHMEYKYRHRNFFPLYPDDKIYIIWIVVMKALHFLASIILPLQLAFQVLGVGKDVIQLISAIFAIDILFNFTSCHIDEHNILLHTFDTIIPFYLKGWFLIDLISIIPFEDFESTQLLGLMRLFRIAKYFMYERRENYKTADDIIKKKQIVLKEDLFYREDYNIDLRIRRVLTIFVDMVILTHIFACLWFWSARMDEFNQETWVIREKVYDFNIEKQYVTCFYWAIQTVTVIGYGDVAAHSSFEFFLQIIWMLIGVGFYSFTIGDITCILVNVNPRQEYEDQLILLEELGDQTFMIDEVLKELIQFAKFNISHNPFWARNTIDMVQALPWSMRQFIITSTHKDILKMVPFIANDINFSTMVLPHCTFAKYDEYSTIYHIGQSSSDFYYLLSGDVRLSDASGECLIRVMEGTVFGEVESIEQTLRRWHAHAVTKSVVLMCPGRFFESLIKQNSTQFFELYQMYKRRKILLSDYAEQRQRQAVRLKRSTAIIVEGKVVKTQQVRRSSENRQQFKSKIDCRNYISVQQDLMLSVVGQKQARKKLLREKFRLAVYRIKQMIVRTKKRRGALVADPDYKFIRELIANRSQQTIQTNMFDTNSYLQKLMNKFGKVVEEENQVQSFIIKKKQESYEKIKRIKLKNLITDWNKNTHRKSVKREVDLYYSQFHEQIYQELLQTRVDQKQKIKYKQDNMRKNSVQSLRMLNLNVNYIIQLAMKFSIHKFEIVKLERDIDQIIDECQSIVQYMM</sequence>
<feature type="transmembrane region" description="Helical" evidence="1">
    <location>
        <begin position="163"/>
        <end position="180"/>
    </location>
</feature>
<dbReference type="Proteomes" id="UP000692954">
    <property type="component" value="Unassembled WGS sequence"/>
</dbReference>
<dbReference type="InterPro" id="IPR013099">
    <property type="entry name" value="K_chnl_dom"/>
</dbReference>
<proteinExistence type="predicted"/>
<name>A0A8S1PPG2_9CILI</name>
<evidence type="ECO:0000256" key="1">
    <source>
        <dbReference type="SAM" id="Phobius"/>
    </source>
</evidence>
<keyword evidence="1" id="KW-0812">Transmembrane</keyword>
<accession>A0A8S1PPG2</accession>
<protein>
    <recommendedName>
        <fullName evidence="2">Cyclic nucleotide-binding domain-containing protein</fullName>
    </recommendedName>
</protein>
<feature type="domain" description="Cyclic nucleotide-binding" evidence="2">
    <location>
        <begin position="477"/>
        <end position="572"/>
    </location>
</feature>
<dbReference type="Pfam" id="PF07885">
    <property type="entry name" value="Ion_trans_2"/>
    <property type="match status" value="1"/>
</dbReference>
<keyword evidence="1" id="KW-1133">Transmembrane helix</keyword>
<evidence type="ECO:0000313" key="3">
    <source>
        <dbReference type="EMBL" id="CAD8105055.1"/>
    </source>
</evidence>
<dbReference type="PANTHER" id="PTHR47823:SF9">
    <property type="entry name" value="CHROMOSOME UNDETERMINED SCAFFOLD_10, WHOLE GENOME SHOTGUN SEQUENCE"/>
    <property type="match status" value="1"/>
</dbReference>
<evidence type="ECO:0000259" key="2">
    <source>
        <dbReference type="PROSITE" id="PS50042"/>
    </source>
</evidence>
<feature type="transmembrane region" description="Helical" evidence="1">
    <location>
        <begin position="130"/>
        <end position="151"/>
    </location>
</feature>
<dbReference type="EMBL" id="CAJJDN010000083">
    <property type="protein sequence ID" value="CAD8105055.1"/>
    <property type="molecule type" value="Genomic_DNA"/>
</dbReference>
<evidence type="ECO:0000313" key="4">
    <source>
        <dbReference type="Proteomes" id="UP000692954"/>
    </source>
</evidence>
<dbReference type="CDD" id="cd00038">
    <property type="entry name" value="CAP_ED"/>
    <property type="match status" value="1"/>
</dbReference>